<keyword evidence="3 5" id="KW-0949">S-adenosyl-L-methionine</keyword>
<feature type="domain" description="Release factor glutamine methyltransferase N-terminal" evidence="7">
    <location>
        <begin position="10"/>
        <end position="75"/>
    </location>
</feature>
<accession>A0A0P6VWV1</accession>
<name>A0A0P6VWV1_9HYPH</name>
<dbReference type="EMBL" id="LJYW01000001">
    <property type="protein sequence ID" value="KPL55861.1"/>
    <property type="molecule type" value="Genomic_DNA"/>
</dbReference>
<dbReference type="InterPro" id="IPR040758">
    <property type="entry name" value="PrmC_N"/>
</dbReference>
<dbReference type="GO" id="GO:0102559">
    <property type="term" value="F:peptide chain release factor N(5)-glutamine methyltransferase activity"/>
    <property type="evidence" value="ECO:0007669"/>
    <property type="project" value="UniProtKB-EC"/>
</dbReference>
<evidence type="ECO:0000313" key="9">
    <source>
        <dbReference type="Proteomes" id="UP000048984"/>
    </source>
</evidence>
<dbReference type="Gene3D" id="3.40.50.150">
    <property type="entry name" value="Vaccinia Virus protein VP39"/>
    <property type="match status" value="1"/>
</dbReference>
<dbReference type="SUPFAM" id="SSF53335">
    <property type="entry name" value="S-adenosyl-L-methionine-dependent methyltransferases"/>
    <property type="match status" value="1"/>
</dbReference>
<feature type="binding site" evidence="5">
    <location>
        <position position="145"/>
    </location>
    <ligand>
        <name>S-adenosyl-L-methionine</name>
        <dbReference type="ChEBI" id="CHEBI:59789"/>
    </ligand>
</feature>
<keyword evidence="9" id="KW-1185">Reference proteome</keyword>
<dbReference type="InterPro" id="IPR050320">
    <property type="entry name" value="N5-glutamine_MTase"/>
</dbReference>
<dbReference type="InterPro" id="IPR004556">
    <property type="entry name" value="HemK-like"/>
</dbReference>
<reference evidence="8 9" key="1">
    <citation type="submission" date="2015-09" db="EMBL/GenBank/DDBJ databases">
        <authorList>
            <person name="Jackson K.R."/>
            <person name="Lunt B.L."/>
            <person name="Fisher J.N.B."/>
            <person name="Gardner A.V."/>
            <person name="Bailey M.E."/>
            <person name="Deus L.M."/>
            <person name="Earl A.S."/>
            <person name="Gibby P.D."/>
            <person name="Hartmann K.A."/>
            <person name="Liu J.E."/>
            <person name="Manci A.M."/>
            <person name="Nielsen D.A."/>
            <person name="Solomon M.B."/>
            <person name="Breakwell D.P."/>
            <person name="Burnett S.H."/>
            <person name="Grose J.H."/>
        </authorList>
    </citation>
    <scope>NUCLEOTIDE SEQUENCE [LARGE SCALE GENOMIC DNA]</scope>
    <source>
        <strain evidence="8 9">16</strain>
    </source>
</reference>
<comment type="similarity">
    <text evidence="5">Belongs to the protein N5-glutamine methyltransferase family. PrmC subfamily.</text>
</comment>
<evidence type="ECO:0000256" key="5">
    <source>
        <dbReference type="HAMAP-Rule" id="MF_02126"/>
    </source>
</evidence>
<gene>
    <name evidence="5" type="primary">prmC</name>
    <name evidence="8" type="ORF">ABB55_12855</name>
</gene>
<feature type="binding site" evidence="5">
    <location>
        <position position="174"/>
    </location>
    <ligand>
        <name>S-adenosyl-L-methionine</name>
        <dbReference type="ChEBI" id="CHEBI:59789"/>
    </ligand>
</feature>
<feature type="domain" description="Methyltransferase small" evidence="6">
    <location>
        <begin position="117"/>
        <end position="193"/>
    </location>
</feature>
<comment type="catalytic activity">
    <reaction evidence="4 5">
        <text>L-glutaminyl-[peptide chain release factor] + S-adenosyl-L-methionine = N(5)-methyl-L-glutaminyl-[peptide chain release factor] + S-adenosyl-L-homocysteine + H(+)</text>
        <dbReference type="Rhea" id="RHEA:42896"/>
        <dbReference type="Rhea" id="RHEA-COMP:10271"/>
        <dbReference type="Rhea" id="RHEA-COMP:10272"/>
        <dbReference type="ChEBI" id="CHEBI:15378"/>
        <dbReference type="ChEBI" id="CHEBI:30011"/>
        <dbReference type="ChEBI" id="CHEBI:57856"/>
        <dbReference type="ChEBI" id="CHEBI:59789"/>
        <dbReference type="ChEBI" id="CHEBI:61891"/>
        <dbReference type="EC" id="2.1.1.297"/>
    </reaction>
</comment>
<organism evidence="8 9">
    <name type="scientific">Prosthecodimorpha hirschii</name>
    <dbReference type="NCBI Taxonomy" id="665126"/>
    <lineage>
        <taxon>Bacteria</taxon>
        <taxon>Pseudomonadati</taxon>
        <taxon>Pseudomonadota</taxon>
        <taxon>Alphaproteobacteria</taxon>
        <taxon>Hyphomicrobiales</taxon>
        <taxon>Ancalomicrobiaceae</taxon>
        <taxon>Prosthecodimorpha</taxon>
    </lineage>
</organism>
<dbReference type="GO" id="GO:0032259">
    <property type="term" value="P:methylation"/>
    <property type="evidence" value="ECO:0007669"/>
    <property type="project" value="UniProtKB-KW"/>
</dbReference>
<dbReference type="HAMAP" id="MF_02126">
    <property type="entry name" value="RF_methyltr_PrmC"/>
    <property type="match status" value="1"/>
</dbReference>
<proteinExistence type="inferred from homology"/>
<dbReference type="InterPro" id="IPR029063">
    <property type="entry name" value="SAM-dependent_MTases_sf"/>
</dbReference>
<dbReference type="Pfam" id="PF05175">
    <property type="entry name" value="MTS"/>
    <property type="match status" value="1"/>
</dbReference>
<dbReference type="PROSITE" id="PS00092">
    <property type="entry name" value="N6_MTASE"/>
    <property type="match status" value="1"/>
</dbReference>
<dbReference type="InterPro" id="IPR019874">
    <property type="entry name" value="RF_methyltr_PrmC"/>
</dbReference>
<evidence type="ECO:0000256" key="4">
    <source>
        <dbReference type="ARBA" id="ARBA00048391"/>
    </source>
</evidence>
<dbReference type="AlphaFoldDB" id="A0A0P6VWV1"/>
<reference evidence="8 9" key="2">
    <citation type="submission" date="2015-10" db="EMBL/GenBank/DDBJ databases">
        <title>Draft Genome Sequence of Prosthecomicrobium hirschii ATCC 27832.</title>
        <authorList>
            <person name="Daniel J."/>
            <person name="Givan S.A."/>
            <person name="Brun Y.V."/>
            <person name="Brown P.J."/>
        </authorList>
    </citation>
    <scope>NUCLEOTIDE SEQUENCE [LARGE SCALE GENOMIC DNA]</scope>
    <source>
        <strain evidence="8 9">16</strain>
    </source>
</reference>
<evidence type="ECO:0000259" key="7">
    <source>
        <dbReference type="Pfam" id="PF17827"/>
    </source>
</evidence>
<dbReference type="PANTHER" id="PTHR18895:SF74">
    <property type="entry name" value="MTRF1L RELEASE FACTOR GLUTAMINE METHYLTRANSFERASE"/>
    <property type="match status" value="1"/>
</dbReference>
<dbReference type="Gene3D" id="1.10.8.10">
    <property type="entry name" value="DNA helicase RuvA subunit, C-terminal domain"/>
    <property type="match status" value="1"/>
</dbReference>
<dbReference type="STRING" id="665126.ABB55_12855"/>
<dbReference type="InterPro" id="IPR002052">
    <property type="entry name" value="DNA_methylase_N6_adenine_CS"/>
</dbReference>
<keyword evidence="1 5" id="KW-0489">Methyltransferase</keyword>
<dbReference type="Pfam" id="PF17827">
    <property type="entry name" value="PrmC_N"/>
    <property type="match status" value="1"/>
</dbReference>
<comment type="function">
    <text evidence="5">Methylates the class 1 translation termination release factors RF1/PrfA and RF2/PrfB on the glutamine residue of the universally conserved GGQ motif.</text>
</comment>
<sequence>MRLDAAVLALRRAFAAAGLETPDLDARLIARGLLDLDLTGLIRAADRPLTAAEAVALAELAGRRIAGVPVARLFGEQEFWGLPFRLGPDTLVPRPDTETLVAVALDLLRRSGTPAPVVADLGTGSGAVLAAILTDCPGAFGIGTDLAAGALAVAAGNLAVLGLAGRAALVRGSFADALAPCRFDLIVSNPPYIVRAVIAGLAPEVRLHDPLLALDGGEDGLDAYRALVARAAASLVPGAALAVEIGYDQGRSVPDLFARAGLTRITVVADAGGNDRVVVGFAA</sequence>
<evidence type="ECO:0000256" key="2">
    <source>
        <dbReference type="ARBA" id="ARBA00022679"/>
    </source>
</evidence>
<dbReference type="GO" id="GO:0003676">
    <property type="term" value="F:nucleic acid binding"/>
    <property type="evidence" value="ECO:0007669"/>
    <property type="project" value="InterPro"/>
</dbReference>
<dbReference type="NCBIfam" id="TIGR03534">
    <property type="entry name" value="RF_mod_PrmC"/>
    <property type="match status" value="1"/>
</dbReference>
<comment type="caution">
    <text evidence="8">The sequence shown here is derived from an EMBL/GenBank/DDBJ whole genome shotgun (WGS) entry which is preliminary data.</text>
</comment>
<protein>
    <recommendedName>
        <fullName evidence="5">Release factor glutamine methyltransferase</fullName>
        <shortName evidence="5">RF MTase</shortName>
        <ecNumber evidence="5">2.1.1.297</ecNumber>
    </recommendedName>
    <alternativeName>
        <fullName evidence="5">N5-glutamine methyltransferase PrmC</fullName>
    </alternativeName>
    <alternativeName>
        <fullName evidence="5">Protein-(glutamine-N5) MTase PrmC</fullName>
    </alternativeName>
    <alternativeName>
        <fullName evidence="5">Protein-glutamine N-methyltransferase PrmC</fullName>
    </alternativeName>
</protein>
<dbReference type="Proteomes" id="UP000048984">
    <property type="component" value="Unassembled WGS sequence"/>
</dbReference>
<dbReference type="EC" id="2.1.1.297" evidence="5"/>
<evidence type="ECO:0000256" key="1">
    <source>
        <dbReference type="ARBA" id="ARBA00022603"/>
    </source>
</evidence>
<feature type="binding site" evidence="5">
    <location>
        <position position="189"/>
    </location>
    <ligand>
        <name>S-adenosyl-L-methionine</name>
        <dbReference type="ChEBI" id="CHEBI:59789"/>
    </ligand>
</feature>
<evidence type="ECO:0000313" key="8">
    <source>
        <dbReference type="EMBL" id="KPL55861.1"/>
    </source>
</evidence>
<feature type="binding site" evidence="5">
    <location>
        <begin position="122"/>
        <end position="126"/>
    </location>
    <ligand>
        <name>S-adenosyl-L-methionine</name>
        <dbReference type="ChEBI" id="CHEBI:59789"/>
    </ligand>
</feature>
<dbReference type="NCBIfam" id="TIGR00536">
    <property type="entry name" value="hemK_fam"/>
    <property type="match status" value="1"/>
</dbReference>
<dbReference type="PANTHER" id="PTHR18895">
    <property type="entry name" value="HEMK METHYLTRANSFERASE"/>
    <property type="match status" value="1"/>
</dbReference>
<evidence type="ECO:0000259" key="6">
    <source>
        <dbReference type="Pfam" id="PF05175"/>
    </source>
</evidence>
<dbReference type="InterPro" id="IPR007848">
    <property type="entry name" value="Small_mtfrase_dom"/>
</dbReference>
<evidence type="ECO:0000256" key="3">
    <source>
        <dbReference type="ARBA" id="ARBA00022691"/>
    </source>
</evidence>
<keyword evidence="2 5" id="KW-0808">Transferase</keyword>
<feature type="binding site" evidence="5">
    <location>
        <begin position="189"/>
        <end position="192"/>
    </location>
    <ligand>
        <name>substrate</name>
    </ligand>
</feature>